<dbReference type="Gene3D" id="3.40.1170.60">
    <property type="match status" value="1"/>
</dbReference>
<keyword evidence="4 13" id="KW-0548">Nucleotidyltransferase</keyword>
<name>A0A087AYC0_9BIFI</name>
<dbReference type="Gene3D" id="3.30.1490.100">
    <property type="entry name" value="DNA polymerase, Y-family, little finger domain"/>
    <property type="match status" value="1"/>
</dbReference>
<dbReference type="InterPro" id="IPR017961">
    <property type="entry name" value="DNA_pol_Y-fam_little_finger"/>
</dbReference>
<dbReference type="InterPro" id="IPR001126">
    <property type="entry name" value="UmuC"/>
</dbReference>
<dbReference type="RefSeq" id="WP_033515012.1">
    <property type="nucleotide sequence ID" value="NZ_JGYV01000007.1"/>
</dbReference>
<dbReference type="PANTHER" id="PTHR11076">
    <property type="entry name" value="DNA REPAIR POLYMERASE UMUC / TRANSFERASE FAMILY MEMBER"/>
    <property type="match status" value="1"/>
</dbReference>
<keyword evidence="6 13" id="KW-0479">Metal-binding</keyword>
<keyword evidence="9 13" id="KW-0239">DNA-directed DNA polymerase</keyword>
<keyword evidence="7 13" id="KW-0227">DNA damage</keyword>
<evidence type="ECO:0000256" key="13">
    <source>
        <dbReference type="HAMAP-Rule" id="MF_01113"/>
    </source>
</evidence>
<keyword evidence="13" id="KW-0238">DNA-binding</keyword>
<feature type="site" description="Substrate discrimination" evidence="13">
    <location>
        <position position="32"/>
    </location>
</feature>
<feature type="active site" evidence="13">
    <location>
        <position position="122"/>
    </location>
</feature>
<protein>
    <recommendedName>
        <fullName evidence="13">DNA polymerase IV</fullName>
        <shortName evidence="13">Pol IV</shortName>
        <ecNumber evidence="13">2.7.7.7</ecNumber>
    </recommendedName>
</protein>
<proteinExistence type="inferred from homology"/>
<dbReference type="GO" id="GO:0006261">
    <property type="term" value="P:DNA-templated DNA replication"/>
    <property type="evidence" value="ECO:0007669"/>
    <property type="project" value="UniProtKB-UniRule"/>
</dbReference>
<dbReference type="Proteomes" id="UP000029067">
    <property type="component" value="Unassembled WGS sequence"/>
</dbReference>
<dbReference type="SUPFAM" id="SSF100879">
    <property type="entry name" value="Lesion bypass DNA polymerase (Y-family), little finger domain"/>
    <property type="match status" value="1"/>
</dbReference>
<dbReference type="FunFam" id="3.30.1490.100:FF:000004">
    <property type="entry name" value="DNA polymerase IV"/>
    <property type="match status" value="1"/>
</dbReference>
<dbReference type="InterPro" id="IPR043502">
    <property type="entry name" value="DNA/RNA_pol_sf"/>
</dbReference>
<keyword evidence="3 13" id="KW-0808">Transferase</keyword>
<evidence type="ECO:0000256" key="3">
    <source>
        <dbReference type="ARBA" id="ARBA00022679"/>
    </source>
</evidence>
<dbReference type="EC" id="2.7.7.7" evidence="13"/>
<evidence type="ECO:0000256" key="4">
    <source>
        <dbReference type="ARBA" id="ARBA00022695"/>
    </source>
</evidence>
<dbReference type="GO" id="GO:0003684">
    <property type="term" value="F:damaged DNA binding"/>
    <property type="evidence" value="ECO:0007669"/>
    <property type="project" value="InterPro"/>
</dbReference>
<evidence type="ECO:0000256" key="9">
    <source>
        <dbReference type="ARBA" id="ARBA00022932"/>
    </source>
</evidence>
<evidence type="ECO:0000256" key="11">
    <source>
        <dbReference type="ARBA" id="ARBA00025589"/>
    </source>
</evidence>
<evidence type="ECO:0000256" key="7">
    <source>
        <dbReference type="ARBA" id="ARBA00022763"/>
    </source>
</evidence>
<keyword evidence="13" id="KW-0963">Cytoplasm</keyword>
<feature type="domain" description="UmuC" evidence="14">
    <location>
        <begin position="23"/>
        <end position="203"/>
    </location>
</feature>
<comment type="similarity">
    <text evidence="1 13">Belongs to the DNA polymerase type-Y family.</text>
</comment>
<dbReference type="EMBL" id="JGYV01000007">
    <property type="protein sequence ID" value="KFI63770.1"/>
    <property type="molecule type" value="Genomic_DNA"/>
</dbReference>
<evidence type="ECO:0000256" key="12">
    <source>
        <dbReference type="ARBA" id="ARBA00049244"/>
    </source>
</evidence>
<evidence type="ECO:0000256" key="6">
    <source>
        <dbReference type="ARBA" id="ARBA00022723"/>
    </source>
</evidence>
<dbReference type="GO" id="GO:0009432">
    <property type="term" value="P:SOS response"/>
    <property type="evidence" value="ECO:0007669"/>
    <property type="project" value="TreeGrafter"/>
</dbReference>
<reference evidence="15 16" key="1">
    <citation type="submission" date="2014-03" db="EMBL/GenBank/DDBJ databases">
        <title>Genomics of Bifidobacteria.</title>
        <authorList>
            <person name="Ventura M."/>
            <person name="Milani C."/>
            <person name="Lugli G.A."/>
        </authorList>
    </citation>
    <scope>NUCLEOTIDE SEQUENCE [LARGE SCALE GENOMIC DNA]</scope>
    <source>
        <strain evidence="15 16">LMG 10738</strain>
    </source>
</reference>
<accession>A0A087AYC0</accession>
<dbReference type="SUPFAM" id="SSF56672">
    <property type="entry name" value="DNA/RNA polymerases"/>
    <property type="match status" value="1"/>
</dbReference>
<dbReference type="eggNOG" id="COG0389">
    <property type="taxonomic scope" value="Bacteria"/>
</dbReference>
<keyword evidence="10 13" id="KW-0234">DNA repair</keyword>
<feature type="binding site" evidence="13">
    <location>
        <position position="121"/>
    </location>
    <ligand>
        <name>Mg(2+)</name>
        <dbReference type="ChEBI" id="CHEBI:18420"/>
    </ligand>
</feature>
<dbReference type="HAMAP" id="MF_01113">
    <property type="entry name" value="DNApol_IV"/>
    <property type="match status" value="1"/>
</dbReference>
<evidence type="ECO:0000256" key="2">
    <source>
        <dbReference type="ARBA" id="ARBA00022457"/>
    </source>
</evidence>
<dbReference type="InterPro" id="IPR022880">
    <property type="entry name" value="DNApol_IV"/>
</dbReference>
<keyword evidence="8 13" id="KW-0460">Magnesium</keyword>
<evidence type="ECO:0000313" key="15">
    <source>
        <dbReference type="EMBL" id="KFI63770.1"/>
    </source>
</evidence>
<comment type="function">
    <text evidence="11 13">Poorly processive, error-prone DNA polymerase involved in untargeted mutagenesis. Copies undamaged DNA at stalled replication forks, which arise in vivo from mismatched or misaligned primer ends. These misaligned primers can be extended by PolIV. Exhibits no 3'-5' exonuclease (proofreading) activity. May be involved in translesional synthesis, in conjunction with the beta clamp from PolIII.</text>
</comment>
<comment type="cofactor">
    <cofactor evidence="13">
        <name>Mg(2+)</name>
        <dbReference type="ChEBI" id="CHEBI:18420"/>
    </cofactor>
    <text evidence="13">Binds 2 magnesium ions per subunit.</text>
</comment>
<dbReference type="AlphaFoldDB" id="A0A087AYC0"/>
<dbReference type="Gene3D" id="3.30.70.270">
    <property type="match status" value="1"/>
</dbReference>
<dbReference type="Pfam" id="PF00817">
    <property type="entry name" value="IMS"/>
    <property type="match status" value="1"/>
</dbReference>
<comment type="caution">
    <text evidence="15">The sequence shown here is derived from an EMBL/GenBank/DDBJ whole genome shotgun (WGS) entry which is preliminary data.</text>
</comment>
<sequence length="421" mass="46100">MSTAPRLAAANRDWGHDETGCTVLHIDMDAFFASLEIARHPELAGKPVIIGMGPRSVVSAANYEARKYGINSAMASARARQLCPNGVFLPVDHTYYRQVSHTIFREIFSTVTDRIEQVSVDECYMDVSAALRTWGRPTHIGAWLRAQVAARFSITCSVGVAANKLVAKMASTNAKPDGMLLIPRERHADFVQMMPLRAIPGLGPAQERKLNEWGIDSVLKLAHTDVETLTRITRSASAAAHLHEAAWGRDARTVTPVTPEKSVGSEHTFDRDVAEVGTVADCLRRACDTVASTLRRRGLLGRTVTVKLRFPDLTYMTKSLTIDSPTDSAGALFPVTMRLLRRMLGMDDRATRLPRAVRLAGMSVSSLTERATTTVQPTLEEILEEDTAAQGTSKSTRMREAEGALDAIRRKYGKDSAQLGV</sequence>
<comment type="subunit">
    <text evidence="13">Monomer.</text>
</comment>
<dbReference type="GO" id="GO:0042276">
    <property type="term" value="P:error-prone translesion synthesis"/>
    <property type="evidence" value="ECO:0007669"/>
    <property type="project" value="TreeGrafter"/>
</dbReference>
<dbReference type="GO" id="GO:0003887">
    <property type="term" value="F:DNA-directed DNA polymerase activity"/>
    <property type="evidence" value="ECO:0007669"/>
    <property type="project" value="UniProtKB-UniRule"/>
</dbReference>
<dbReference type="Gene3D" id="1.10.150.20">
    <property type="entry name" value="5' to 3' exonuclease, C-terminal subdomain"/>
    <property type="match status" value="1"/>
</dbReference>
<dbReference type="Pfam" id="PF11799">
    <property type="entry name" value="IMS_C"/>
    <property type="match status" value="1"/>
</dbReference>
<dbReference type="InterPro" id="IPR036775">
    <property type="entry name" value="DNA_pol_Y-fam_lit_finger_sf"/>
</dbReference>
<evidence type="ECO:0000256" key="10">
    <source>
        <dbReference type="ARBA" id="ARBA00023204"/>
    </source>
</evidence>
<organism evidence="15 16">
    <name type="scientific">Bifidobacterium cuniculi</name>
    <dbReference type="NCBI Taxonomy" id="1688"/>
    <lineage>
        <taxon>Bacteria</taxon>
        <taxon>Bacillati</taxon>
        <taxon>Actinomycetota</taxon>
        <taxon>Actinomycetes</taxon>
        <taxon>Bifidobacteriales</taxon>
        <taxon>Bifidobacteriaceae</taxon>
        <taxon>Bifidobacterium</taxon>
    </lineage>
</organism>
<comment type="subcellular location">
    <subcellularLocation>
        <location evidence="13">Cytoplasm</location>
    </subcellularLocation>
</comment>
<evidence type="ECO:0000259" key="14">
    <source>
        <dbReference type="PROSITE" id="PS50173"/>
    </source>
</evidence>
<dbReference type="InterPro" id="IPR043128">
    <property type="entry name" value="Rev_trsase/Diguanyl_cyclase"/>
</dbReference>
<keyword evidence="16" id="KW-1185">Reference proteome</keyword>
<gene>
    <name evidence="13" type="primary">dinB</name>
    <name evidence="15" type="ORF">BCUN_1252</name>
</gene>
<dbReference type="CDD" id="cd03586">
    <property type="entry name" value="PolY_Pol_IV_kappa"/>
    <property type="match status" value="1"/>
</dbReference>
<dbReference type="InterPro" id="IPR050116">
    <property type="entry name" value="DNA_polymerase-Y"/>
</dbReference>
<feature type="binding site" evidence="13">
    <location>
        <position position="27"/>
    </location>
    <ligand>
        <name>Mg(2+)</name>
        <dbReference type="ChEBI" id="CHEBI:18420"/>
    </ligand>
</feature>
<dbReference type="STRING" id="1688.BCUN_1252"/>
<dbReference type="GO" id="GO:0005829">
    <property type="term" value="C:cytosol"/>
    <property type="evidence" value="ECO:0007669"/>
    <property type="project" value="TreeGrafter"/>
</dbReference>
<dbReference type="GO" id="GO:0006281">
    <property type="term" value="P:DNA repair"/>
    <property type="evidence" value="ECO:0007669"/>
    <property type="project" value="UniProtKB-UniRule"/>
</dbReference>
<dbReference type="PROSITE" id="PS50173">
    <property type="entry name" value="UMUC"/>
    <property type="match status" value="1"/>
</dbReference>
<evidence type="ECO:0000256" key="1">
    <source>
        <dbReference type="ARBA" id="ARBA00010945"/>
    </source>
</evidence>
<comment type="catalytic activity">
    <reaction evidence="12 13">
        <text>DNA(n) + a 2'-deoxyribonucleoside 5'-triphosphate = DNA(n+1) + diphosphate</text>
        <dbReference type="Rhea" id="RHEA:22508"/>
        <dbReference type="Rhea" id="RHEA-COMP:17339"/>
        <dbReference type="Rhea" id="RHEA-COMP:17340"/>
        <dbReference type="ChEBI" id="CHEBI:33019"/>
        <dbReference type="ChEBI" id="CHEBI:61560"/>
        <dbReference type="ChEBI" id="CHEBI:173112"/>
        <dbReference type="EC" id="2.7.7.7"/>
    </reaction>
</comment>
<keyword evidence="5 13" id="KW-0235">DNA replication</keyword>
<dbReference type="GO" id="GO:0000287">
    <property type="term" value="F:magnesium ion binding"/>
    <property type="evidence" value="ECO:0007669"/>
    <property type="project" value="UniProtKB-UniRule"/>
</dbReference>
<dbReference type="NCBIfam" id="NF002677">
    <property type="entry name" value="PRK02406.1"/>
    <property type="match status" value="1"/>
</dbReference>
<dbReference type="OrthoDB" id="9808813at2"/>
<evidence type="ECO:0000256" key="8">
    <source>
        <dbReference type="ARBA" id="ARBA00022842"/>
    </source>
</evidence>
<dbReference type="PANTHER" id="PTHR11076:SF33">
    <property type="entry name" value="DNA POLYMERASE KAPPA"/>
    <property type="match status" value="1"/>
</dbReference>
<evidence type="ECO:0000256" key="5">
    <source>
        <dbReference type="ARBA" id="ARBA00022705"/>
    </source>
</evidence>
<evidence type="ECO:0000313" key="16">
    <source>
        <dbReference type="Proteomes" id="UP000029067"/>
    </source>
</evidence>
<keyword evidence="2 13" id="KW-0515">Mutator protein</keyword>